<keyword evidence="2" id="KW-1133">Transmembrane helix</keyword>
<dbReference type="AlphaFoldDB" id="A0A397S5L7"/>
<evidence type="ECO:0000313" key="4">
    <source>
        <dbReference type="Proteomes" id="UP000265703"/>
    </source>
</evidence>
<evidence type="ECO:0000256" key="2">
    <source>
        <dbReference type="SAM" id="Phobius"/>
    </source>
</evidence>
<protein>
    <recommendedName>
        <fullName evidence="5">Zn(2)-C6 fungal-type domain-containing protein</fullName>
    </recommendedName>
</protein>
<feature type="compositionally biased region" description="Polar residues" evidence="1">
    <location>
        <begin position="69"/>
        <end position="81"/>
    </location>
</feature>
<keyword evidence="2" id="KW-0812">Transmembrane</keyword>
<evidence type="ECO:0000256" key="1">
    <source>
        <dbReference type="SAM" id="MobiDB-lite"/>
    </source>
</evidence>
<name>A0A397S5L7_9GLOM</name>
<keyword evidence="2" id="KW-0472">Membrane</keyword>
<feature type="region of interest" description="Disordered" evidence="1">
    <location>
        <begin position="69"/>
        <end position="105"/>
    </location>
</feature>
<sequence length="155" mass="17299">MGTPLQVERPFPSLSPYSLNDTHISTTQQTSTPTFHYDSINDQRLYASEHIPSHMPPFSSYANTSRVRTSADTSTSKQSNGMGMINTGLGSDDNMSGGSGTMKRTNKTHVPSACVNCKRAHLACDGKFSFFFLFLLFTFFFFKKKKILLLHINDN</sequence>
<comment type="caution">
    <text evidence="3">The sequence shown here is derived from an EMBL/GenBank/DDBJ whole genome shotgun (WGS) entry which is preliminary data.</text>
</comment>
<evidence type="ECO:0000313" key="3">
    <source>
        <dbReference type="EMBL" id="RIA81680.1"/>
    </source>
</evidence>
<reference evidence="3 4" key="1">
    <citation type="submission" date="2018-06" db="EMBL/GenBank/DDBJ databases">
        <title>Comparative genomics reveals the genomic features of Rhizophagus irregularis, R. cerebriforme, R. diaphanum and Gigaspora rosea, and their symbiotic lifestyle signature.</title>
        <authorList>
            <person name="Morin E."/>
            <person name="San Clemente H."/>
            <person name="Chen E.C.H."/>
            <person name="De La Providencia I."/>
            <person name="Hainaut M."/>
            <person name="Kuo A."/>
            <person name="Kohler A."/>
            <person name="Murat C."/>
            <person name="Tang N."/>
            <person name="Roy S."/>
            <person name="Loubradou J."/>
            <person name="Henrissat B."/>
            <person name="Grigoriev I.V."/>
            <person name="Corradi N."/>
            <person name="Roux C."/>
            <person name="Martin F.M."/>
        </authorList>
    </citation>
    <scope>NUCLEOTIDE SEQUENCE [LARGE SCALE GENOMIC DNA]</scope>
    <source>
        <strain evidence="3 4">DAOM 227022</strain>
    </source>
</reference>
<organism evidence="3 4">
    <name type="scientific">Glomus cerebriforme</name>
    <dbReference type="NCBI Taxonomy" id="658196"/>
    <lineage>
        <taxon>Eukaryota</taxon>
        <taxon>Fungi</taxon>
        <taxon>Fungi incertae sedis</taxon>
        <taxon>Mucoromycota</taxon>
        <taxon>Glomeromycotina</taxon>
        <taxon>Glomeromycetes</taxon>
        <taxon>Glomerales</taxon>
        <taxon>Glomeraceae</taxon>
        <taxon>Glomus</taxon>
    </lineage>
</organism>
<accession>A0A397S5L7</accession>
<keyword evidence="4" id="KW-1185">Reference proteome</keyword>
<dbReference type="OrthoDB" id="1555531at2759"/>
<dbReference type="EMBL" id="QKYT01000759">
    <property type="protein sequence ID" value="RIA81680.1"/>
    <property type="molecule type" value="Genomic_DNA"/>
</dbReference>
<gene>
    <name evidence="3" type="ORF">C1645_545478</name>
</gene>
<evidence type="ECO:0008006" key="5">
    <source>
        <dbReference type="Google" id="ProtNLM"/>
    </source>
</evidence>
<feature type="transmembrane region" description="Helical" evidence="2">
    <location>
        <begin position="126"/>
        <end position="142"/>
    </location>
</feature>
<dbReference type="Proteomes" id="UP000265703">
    <property type="component" value="Unassembled WGS sequence"/>
</dbReference>
<dbReference type="STRING" id="658196.A0A397S5L7"/>
<proteinExistence type="predicted"/>